<accession>A0ABT7DW95</accession>
<sequence>MPTIAFTHHLQRHAPAHTVAVDANSVAAALNLVFAAYPALRGYVMDEHSHLRRHVAVFVNGAMLRRGDVLSNPIPPDAEIYVMQALSGG</sequence>
<dbReference type="Pfam" id="PF02597">
    <property type="entry name" value="ThiS"/>
    <property type="match status" value="1"/>
</dbReference>
<protein>
    <submittedName>
        <fullName evidence="1">MoaD/ThiS family protein</fullName>
    </submittedName>
</protein>
<dbReference type="PANTHER" id="PTHR38031:SF1">
    <property type="entry name" value="SULFUR CARRIER PROTEIN CYSO"/>
    <property type="match status" value="1"/>
</dbReference>
<dbReference type="InterPro" id="IPR012675">
    <property type="entry name" value="Beta-grasp_dom_sf"/>
</dbReference>
<proteinExistence type="predicted"/>
<dbReference type="Gene3D" id="3.10.20.30">
    <property type="match status" value="1"/>
</dbReference>
<dbReference type="PANTHER" id="PTHR38031">
    <property type="entry name" value="SULFUR CARRIER PROTEIN SLR0821-RELATED"/>
    <property type="match status" value="1"/>
</dbReference>
<dbReference type="SUPFAM" id="SSF54285">
    <property type="entry name" value="MoaD/ThiS"/>
    <property type="match status" value="1"/>
</dbReference>
<dbReference type="InterPro" id="IPR003749">
    <property type="entry name" value="ThiS/MoaD-like"/>
</dbReference>
<evidence type="ECO:0000313" key="1">
    <source>
        <dbReference type="EMBL" id="MDK2123383.1"/>
    </source>
</evidence>
<keyword evidence="2" id="KW-1185">Reference proteome</keyword>
<reference evidence="1" key="1">
    <citation type="submission" date="2023-03" db="EMBL/GenBank/DDBJ databases">
        <title>Chitinimonas shenzhenensis gen. nov., sp. nov., a novel member of family Burkholderiaceae isolated from activated sludge collected in Shen Zhen, China.</title>
        <authorList>
            <person name="Wang X."/>
        </authorList>
    </citation>
    <scope>NUCLEOTIDE SEQUENCE</scope>
    <source>
        <strain evidence="1">DQS-5</strain>
    </source>
</reference>
<name>A0ABT7DW95_9NEIS</name>
<dbReference type="InterPro" id="IPR052045">
    <property type="entry name" value="Sulfur_Carrier/Prot_Modifier"/>
</dbReference>
<dbReference type="Proteomes" id="UP001172778">
    <property type="component" value="Unassembled WGS sequence"/>
</dbReference>
<dbReference type="RefSeq" id="WP_284099673.1">
    <property type="nucleotide sequence ID" value="NZ_JARRAF010000004.1"/>
</dbReference>
<comment type="caution">
    <text evidence="1">The sequence shown here is derived from an EMBL/GenBank/DDBJ whole genome shotgun (WGS) entry which is preliminary data.</text>
</comment>
<evidence type="ECO:0000313" key="2">
    <source>
        <dbReference type="Proteomes" id="UP001172778"/>
    </source>
</evidence>
<dbReference type="CDD" id="cd17040">
    <property type="entry name" value="Ubl_MoaD_like"/>
    <property type="match status" value="1"/>
</dbReference>
<dbReference type="InterPro" id="IPR016155">
    <property type="entry name" value="Mopterin_synth/thiamin_S_b"/>
</dbReference>
<dbReference type="EMBL" id="JARRAF010000004">
    <property type="protein sequence ID" value="MDK2123383.1"/>
    <property type="molecule type" value="Genomic_DNA"/>
</dbReference>
<organism evidence="1 2">
    <name type="scientific">Parachitinimonas caeni</name>
    <dbReference type="NCBI Taxonomy" id="3031301"/>
    <lineage>
        <taxon>Bacteria</taxon>
        <taxon>Pseudomonadati</taxon>
        <taxon>Pseudomonadota</taxon>
        <taxon>Betaproteobacteria</taxon>
        <taxon>Neisseriales</taxon>
        <taxon>Chitinibacteraceae</taxon>
        <taxon>Parachitinimonas</taxon>
    </lineage>
</organism>
<gene>
    <name evidence="1" type="ORF">PZA18_04875</name>
</gene>